<feature type="region of interest" description="Disordered" evidence="1">
    <location>
        <begin position="1"/>
        <end position="20"/>
    </location>
</feature>
<gene>
    <name evidence="2" type="ORF">CEXT_564941</name>
</gene>
<evidence type="ECO:0000313" key="2">
    <source>
        <dbReference type="EMBL" id="GIX85492.1"/>
    </source>
</evidence>
<organism evidence="2 3">
    <name type="scientific">Caerostris extrusa</name>
    <name type="common">Bark spider</name>
    <name type="synonym">Caerostris bankana</name>
    <dbReference type="NCBI Taxonomy" id="172846"/>
    <lineage>
        <taxon>Eukaryota</taxon>
        <taxon>Metazoa</taxon>
        <taxon>Ecdysozoa</taxon>
        <taxon>Arthropoda</taxon>
        <taxon>Chelicerata</taxon>
        <taxon>Arachnida</taxon>
        <taxon>Araneae</taxon>
        <taxon>Araneomorphae</taxon>
        <taxon>Entelegynae</taxon>
        <taxon>Araneoidea</taxon>
        <taxon>Araneidae</taxon>
        <taxon>Caerostris</taxon>
    </lineage>
</organism>
<keyword evidence="3" id="KW-1185">Reference proteome</keyword>
<reference evidence="2 3" key="1">
    <citation type="submission" date="2021-06" db="EMBL/GenBank/DDBJ databases">
        <title>Caerostris extrusa draft genome.</title>
        <authorList>
            <person name="Kono N."/>
            <person name="Arakawa K."/>
        </authorList>
    </citation>
    <scope>NUCLEOTIDE SEQUENCE [LARGE SCALE GENOMIC DNA]</scope>
</reference>
<dbReference type="EMBL" id="BPLR01021068">
    <property type="protein sequence ID" value="GIX85492.1"/>
    <property type="molecule type" value="Genomic_DNA"/>
</dbReference>
<protein>
    <submittedName>
        <fullName evidence="2">Uncharacterized protein</fullName>
    </submittedName>
</protein>
<name>A0AAV4NKZ9_CAEEX</name>
<evidence type="ECO:0000313" key="3">
    <source>
        <dbReference type="Proteomes" id="UP001054945"/>
    </source>
</evidence>
<comment type="caution">
    <text evidence="2">The sequence shown here is derived from an EMBL/GenBank/DDBJ whole genome shotgun (WGS) entry which is preliminary data.</text>
</comment>
<sequence length="75" mass="8909">MKLRDYFRTSTEREKRTEKKKESLNDFVRRVIMESMTSPQWKLATAEARSFLRFISHTLYFLQSLHTVSHVAADG</sequence>
<dbReference type="AlphaFoldDB" id="A0AAV4NKZ9"/>
<accession>A0AAV4NKZ9</accession>
<evidence type="ECO:0000256" key="1">
    <source>
        <dbReference type="SAM" id="MobiDB-lite"/>
    </source>
</evidence>
<proteinExistence type="predicted"/>
<dbReference type="Proteomes" id="UP001054945">
    <property type="component" value="Unassembled WGS sequence"/>
</dbReference>